<feature type="domain" description="PTS EIIA type-4" evidence="8">
    <location>
        <begin position="1"/>
        <end position="124"/>
    </location>
</feature>
<dbReference type="InterPro" id="IPR004701">
    <property type="entry name" value="PTS_EIIA_man-typ"/>
</dbReference>
<evidence type="ECO:0000259" key="8">
    <source>
        <dbReference type="PROSITE" id="PS51096"/>
    </source>
</evidence>
<keyword evidence="7" id="KW-0418">Kinase</keyword>
<gene>
    <name evidence="9" type="ORF">GV64_23855</name>
</gene>
<organism evidence="9 10">
    <name type="scientific">Endozoicomonas elysicola</name>
    <dbReference type="NCBI Taxonomy" id="305900"/>
    <lineage>
        <taxon>Bacteria</taxon>
        <taxon>Pseudomonadati</taxon>
        <taxon>Pseudomonadota</taxon>
        <taxon>Gammaproteobacteria</taxon>
        <taxon>Oceanospirillales</taxon>
        <taxon>Endozoicomonadaceae</taxon>
        <taxon>Endozoicomonas</taxon>
    </lineage>
</organism>
<evidence type="ECO:0000256" key="4">
    <source>
        <dbReference type="ARBA" id="ARBA00022597"/>
    </source>
</evidence>
<evidence type="ECO:0000256" key="3">
    <source>
        <dbReference type="ARBA" id="ARBA00022490"/>
    </source>
</evidence>
<dbReference type="Gene3D" id="3.40.50.510">
    <property type="entry name" value="Phosphotransferase system, mannose-type IIA component"/>
    <property type="match status" value="1"/>
</dbReference>
<evidence type="ECO:0000313" key="10">
    <source>
        <dbReference type="Proteomes" id="UP000027997"/>
    </source>
</evidence>
<dbReference type="GO" id="GO:0009401">
    <property type="term" value="P:phosphoenolpyruvate-dependent sugar phosphotransferase system"/>
    <property type="evidence" value="ECO:0007669"/>
    <property type="project" value="UniProtKB-KW"/>
</dbReference>
<dbReference type="GO" id="GO:0016020">
    <property type="term" value="C:membrane"/>
    <property type="evidence" value="ECO:0007669"/>
    <property type="project" value="InterPro"/>
</dbReference>
<proteinExistence type="predicted"/>
<dbReference type="SUPFAM" id="SSF53062">
    <property type="entry name" value="PTS system fructose IIA component-like"/>
    <property type="match status" value="1"/>
</dbReference>
<comment type="subcellular location">
    <subcellularLocation>
        <location evidence="1">Cytoplasm</location>
    </subcellularLocation>
</comment>
<dbReference type="AlphaFoldDB" id="A0A081KGS2"/>
<name>A0A081KGS2_9GAMM</name>
<dbReference type="Pfam" id="PF03610">
    <property type="entry name" value="EIIA-man"/>
    <property type="match status" value="1"/>
</dbReference>
<keyword evidence="2" id="KW-0813">Transport</keyword>
<dbReference type="PANTHER" id="PTHR33799">
    <property type="entry name" value="PTS PERMEASE-RELATED-RELATED"/>
    <property type="match status" value="1"/>
</dbReference>
<dbReference type="InterPro" id="IPR051471">
    <property type="entry name" value="Bacterial_PTS_sugar_comp"/>
</dbReference>
<evidence type="ECO:0000256" key="5">
    <source>
        <dbReference type="ARBA" id="ARBA00022679"/>
    </source>
</evidence>
<evidence type="ECO:0000313" key="9">
    <source>
        <dbReference type="EMBL" id="KEI73348.1"/>
    </source>
</evidence>
<evidence type="ECO:0000256" key="6">
    <source>
        <dbReference type="ARBA" id="ARBA00022683"/>
    </source>
</evidence>
<evidence type="ECO:0000256" key="1">
    <source>
        <dbReference type="ARBA" id="ARBA00004496"/>
    </source>
</evidence>
<dbReference type="eggNOG" id="COG2893">
    <property type="taxonomic scope" value="Bacteria"/>
</dbReference>
<evidence type="ECO:0000256" key="2">
    <source>
        <dbReference type="ARBA" id="ARBA00022448"/>
    </source>
</evidence>
<reference evidence="9 10" key="1">
    <citation type="submission" date="2014-06" db="EMBL/GenBank/DDBJ databases">
        <title>Whole Genome Sequences of Three Symbiotic Endozoicomonas Bacteria.</title>
        <authorList>
            <person name="Neave M.J."/>
            <person name="Apprill A."/>
            <person name="Voolstra C.R."/>
        </authorList>
    </citation>
    <scope>NUCLEOTIDE SEQUENCE [LARGE SCALE GENOMIC DNA]</scope>
    <source>
        <strain evidence="9 10">DSM 22380</strain>
    </source>
</reference>
<evidence type="ECO:0000256" key="7">
    <source>
        <dbReference type="ARBA" id="ARBA00022777"/>
    </source>
</evidence>
<protein>
    <submittedName>
        <fullName evidence="9">PTS mannose transporter subunit IIA</fullName>
    </submittedName>
</protein>
<dbReference type="NCBIfam" id="NF040761">
    <property type="entry name" value="AgaF"/>
    <property type="match status" value="1"/>
</dbReference>
<keyword evidence="4" id="KW-0762">Sugar transport</keyword>
<sequence length="144" mass="15418">MIGLVITGHLNFATGYQSAVNAIAGENPQVEYVDFLESMSTDELEQKLREAADKVDSGEGVLFLTDIPGGSPFQRSAKVAADMTNADVISGTNLVMAAEACLERDGMELGELVQQVMETGVENIKSFQQELRAVKSTDAMDDGI</sequence>
<accession>A0A081KGS2</accession>
<dbReference type="GO" id="GO:0016301">
    <property type="term" value="F:kinase activity"/>
    <property type="evidence" value="ECO:0007669"/>
    <property type="project" value="UniProtKB-KW"/>
</dbReference>
<dbReference type="PANTHER" id="PTHR33799:SF1">
    <property type="entry name" value="PTS SYSTEM MANNOSE-SPECIFIC EIIAB COMPONENT-RELATED"/>
    <property type="match status" value="1"/>
</dbReference>
<dbReference type="PROSITE" id="PS51096">
    <property type="entry name" value="PTS_EIIA_TYPE_4"/>
    <property type="match status" value="1"/>
</dbReference>
<keyword evidence="5" id="KW-0808">Transferase</keyword>
<dbReference type="STRING" id="305900.GV64_23855"/>
<dbReference type="GO" id="GO:0005737">
    <property type="term" value="C:cytoplasm"/>
    <property type="evidence" value="ECO:0007669"/>
    <property type="project" value="UniProtKB-SubCell"/>
</dbReference>
<keyword evidence="3" id="KW-0963">Cytoplasm</keyword>
<dbReference type="InterPro" id="IPR033887">
    <property type="entry name" value="PTS_IIA_man"/>
</dbReference>
<dbReference type="RefSeq" id="WP_034844481.1">
    <property type="nucleotide sequence ID" value="NZ_JOJP01000001.1"/>
</dbReference>
<dbReference type="EMBL" id="JOJP01000001">
    <property type="protein sequence ID" value="KEI73348.1"/>
    <property type="molecule type" value="Genomic_DNA"/>
</dbReference>
<dbReference type="Proteomes" id="UP000027997">
    <property type="component" value="Unassembled WGS sequence"/>
</dbReference>
<comment type="caution">
    <text evidence="9">The sequence shown here is derived from an EMBL/GenBank/DDBJ whole genome shotgun (WGS) entry which is preliminary data.</text>
</comment>
<dbReference type="InterPro" id="IPR036662">
    <property type="entry name" value="PTS_EIIA_man-typ_sf"/>
</dbReference>
<dbReference type="CDD" id="cd00006">
    <property type="entry name" value="PTS_IIA_man"/>
    <property type="match status" value="1"/>
</dbReference>
<keyword evidence="6" id="KW-0598">Phosphotransferase system</keyword>
<keyword evidence="10" id="KW-1185">Reference proteome</keyword>